<dbReference type="NCBIfam" id="NF041045">
    <property type="entry name" value="RsbA_anti_sig"/>
    <property type="match status" value="1"/>
</dbReference>
<evidence type="ECO:0000313" key="4">
    <source>
        <dbReference type="EMBL" id="QVI19789.1"/>
    </source>
</evidence>
<dbReference type="SUPFAM" id="SSF55874">
    <property type="entry name" value="ATPase domain of HSP90 chaperone/DNA topoisomerase II/histidine kinase"/>
    <property type="match status" value="1"/>
</dbReference>
<dbReference type="RefSeq" id="WP_213555820.1">
    <property type="nucleotide sequence ID" value="NZ_JBHZDI010000119.1"/>
</dbReference>
<feature type="domain" description="Histidine kinase/HSP90-like ATPase" evidence="2">
    <location>
        <begin position="197"/>
        <end position="311"/>
    </location>
</feature>
<proteinExistence type="predicted"/>
<evidence type="ECO:0000256" key="1">
    <source>
        <dbReference type="ARBA" id="ARBA00022527"/>
    </source>
</evidence>
<dbReference type="EMBL" id="CP074371">
    <property type="protein sequence ID" value="QVI19789.1"/>
    <property type="molecule type" value="Genomic_DNA"/>
</dbReference>
<keyword evidence="1" id="KW-0723">Serine/threonine-protein kinase</keyword>
<protein>
    <submittedName>
        <fullName evidence="4">MEDS domain-containing protein</fullName>
    </submittedName>
</protein>
<dbReference type="CDD" id="cd16936">
    <property type="entry name" value="HATPase_RsbW-like"/>
    <property type="match status" value="1"/>
</dbReference>
<gene>
    <name evidence="4" type="ORF">KHQ06_26110</name>
</gene>
<dbReference type="Gene3D" id="3.30.565.10">
    <property type="entry name" value="Histidine kinase-like ATPase, C-terminal domain"/>
    <property type="match status" value="1"/>
</dbReference>
<evidence type="ECO:0000313" key="5">
    <source>
        <dbReference type="Proteomes" id="UP000683310"/>
    </source>
</evidence>
<accession>A0ABX8CII5</accession>
<evidence type="ECO:0000259" key="2">
    <source>
        <dbReference type="Pfam" id="PF13581"/>
    </source>
</evidence>
<name>A0ABX8CII5_9NOCA</name>
<dbReference type="InterPro" id="IPR050267">
    <property type="entry name" value="Anti-sigma-factor_SerPK"/>
</dbReference>
<dbReference type="InterPro" id="IPR025847">
    <property type="entry name" value="MEDS_domain"/>
</dbReference>
<dbReference type="PANTHER" id="PTHR35526:SF3">
    <property type="entry name" value="ANTI-SIGMA-F FACTOR RSBW"/>
    <property type="match status" value="1"/>
</dbReference>
<feature type="domain" description="MEDS" evidence="3">
    <location>
        <begin position="16"/>
        <end position="159"/>
    </location>
</feature>
<dbReference type="InterPro" id="IPR003594">
    <property type="entry name" value="HATPase_dom"/>
</dbReference>
<reference evidence="4 5" key="1">
    <citation type="submission" date="2021-04" db="EMBL/GenBank/DDBJ databases">
        <title>Nocardia tengchongensis.</title>
        <authorList>
            <person name="Zhuang k."/>
            <person name="Ran Y."/>
            <person name="Li W."/>
        </authorList>
    </citation>
    <scope>NUCLEOTIDE SEQUENCE [LARGE SCALE GENOMIC DNA]</scope>
    <source>
        <strain evidence="4 5">CFH S0057</strain>
    </source>
</reference>
<keyword evidence="1" id="KW-0418">Kinase</keyword>
<organism evidence="4 5">
    <name type="scientific">Nocardia tengchongensis</name>
    <dbReference type="NCBI Taxonomy" id="2055889"/>
    <lineage>
        <taxon>Bacteria</taxon>
        <taxon>Bacillati</taxon>
        <taxon>Actinomycetota</taxon>
        <taxon>Actinomycetes</taxon>
        <taxon>Mycobacteriales</taxon>
        <taxon>Nocardiaceae</taxon>
        <taxon>Nocardia</taxon>
    </lineage>
</organism>
<keyword evidence="1" id="KW-0808">Transferase</keyword>
<dbReference type="InterPro" id="IPR036890">
    <property type="entry name" value="HATPase_C_sf"/>
</dbReference>
<sequence>MTDLDAVDGATNPFVHPALFYGDIDEYLSGTIGFIRDGLVAGEPVAVAVPTANLALLRAELGSDADSVRFMDMTIEGRNPGRIIPGVLRPFADAHPVGRVRIIGEPIWASRSELEYPACVQHEALINAAFNGRGVTILCPYNTVELGPVAVADARATHPAFIDSDGESVSLAYNPDLIVAAYNLPPADPPAGAALFAFDAAALRSIRYCAADFARSVGMTSGRIVDLALIVGETTTNSVVHGGGRGTLALWRDDAQLCCQVRDAGHIENPLAGRLPAPVCLPGGRGLLLVNQLADLVRIHTDASGTTLHMRVSLA</sequence>
<dbReference type="InterPro" id="IPR047718">
    <property type="entry name" value="RsbA-like_anti_sig"/>
</dbReference>
<dbReference type="Proteomes" id="UP000683310">
    <property type="component" value="Chromosome"/>
</dbReference>
<dbReference type="Pfam" id="PF13581">
    <property type="entry name" value="HATPase_c_2"/>
    <property type="match status" value="1"/>
</dbReference>
<keyword evidence="5" id="KW-1185">Reference proteome</keyword>
<dbReference type="Pfam" id="PF14417">
    <property type="entry name" value="MEDS"/>
    <property type="match status" value="1"/>
</dbReference>
<evidence type="ECO:0000259" key="3">
    <source>
        <dbReference type="Pfam" id="PF14417"/>
    </source>
</evidence>
<dbReference type="PANTHER" id="PTHR35526">
    <property type="entry name" value="ANTI-SIGMA-F FACTOR RSBW-RELATED"/>
    <property type="match status" value="1"/>
</dbReference>